<reference evidence="4" key="1">
    <citation type="submission" date="2021-02" db="EMBL/GenBank/DDBJ databases">
        <title>Genome sequence Cadophora malorum strain M34.</title>
        <authorList>
            <person name="Stefanovic E."/>
            <person name="Vu D."/>
            <person name="Scully C."/>
            <person name="Dijksterhuis J."/>
            <person name="Roader J."/>
            <person name="Houbraken J."/>
        </authorList>
    </citation>
    <scope>NUCLEOTIDE SEQUENCE</scope>
    <source>
        <strain evidence="4">M34</strain>
    </source>
</reference>
<evidence type="ECO:0000313" key="4">
    <source>
        <dbReference type="EMBL" id="KAG4423237.1"/>
    </source>
</evidence>
<evidence type="ECO:0000313" key="5">
    <source>
        <dbReference type="Proteomes" id="UP000664132"/>
    </source>
</evidence>
<accession>A0A8H7WED1</accession>
<evidence type="ECO:0000259" key="3">
    <source>
        <dbReference type="Pfam" id="PF01764"/>
    </source>
</evidence>
<dbReference type="Gene3D" id="3.40.50.1820">
    <property type="entry name" value="alpha/beta hydrolase"/>
    <property type="match status" value="1"/>
</dbReference>
<gene>
    <name evidence="4" type="ORF">IFR04_003603</name>
</gene>
<dbReference type="PANTHER" id="PTHR46640">
    <property type="entry name" value="TRIACYLGLYCEROL LIPASE, PUTATIVE (AFU_ORTHOLOGUE AFUA_6G06510)-RELATED"/>
    <property type="match status" value="1"/>
</dbReference>
<dbReference type="GO" id="GO:0006629">
    <property type="term" value="P:lipid metabolic process"/>
    <property type="evidence" value="ECO:0007669"/>
    <property type="project" value="InterPro"/>
</dbReference>
<dbReference type="AlphaFoldDB" id="A0A8H7WED1"/>
<comment type="caution">
    <text evidence="4">The sequence shown here is derived from an EMBL/GenBank/DDBJ whole genome shotgun (WGS) entry which is preliminary data.</text>
</comment>
<dbReference type="Pfam" id="PF01764">
    <property type="entry name" value="Lipase_3"/>
    <property type="match status" value="1"/>
</dbReference>
<dbReference type="OrthoDB" id="426718at2759"/>
<keyword evidence="1" id="KW-0732">Signal</keyword>
<evidence type="ECO:0000256" key="2">
    <source>
        <dbReference type="ARBA" id="ARBA00022801"/>
    </source>
</evidence>
<proteinExistence type="predicted"/>
<organism evidence="4 5">
    <name type="scientific">Cadophora malorum</name>
    <dbReference type="NCBI Taxonomy" id="108018"/>
    <lineage>
        <taxon>Eukaryota</taxon>
        <taxon>Fungi</taxon>
        <taxon>Dikarya</taxon>
        <taxon>Ascomycota</taxon>
        <taxon>Pezizomycotina</taxon>
        <taxon>Leotiomycetes</taxon>
        <taxon>Helotiales</taxon>
        <taxon>Ploettnerulaceae</taxon>
        <taxon>Cadophora</taxon>
    </lineage>
</organism>
<keyword evidence="2" id="KW-0378">Hydrolase</keyword>
<dbReference type="EMBL" id="JAFJYH010000037">
    <property type="protein sequence ID" value="KAG4423237.1"/>
    <property type="molecule type" value="Genomic_DNA"/>
</dbReference>
<evidence type="ECO:0000256" key="1">
    <source>
        <dbReference type="ARBA" id="ARBA00022729"/>
    </source>
</evidence>
<dbReference type="SUPFAM" id="SSF53474">
    <property type="entry name" value="alpha/beta-Hydrolases"/>
    <property type="match status" value="1"/>
</dbReference>
<dbReference type="Proteomes" id="UP000664132">
    <property type="component" value="Unassembled WGS sequence"/>
</dbReference>
<dbReference type="PANTHER" id="PTHR46640:SF1">
    <property type="entry name" value="FUNGAL LIPASE-LIKE DOMAIN-CONTAINING PROTEIN-RELATED"/>
    <property type="match status" value="1"/>
</dbReference>
<keyword evidence="5" id="KW-1185">Reference proteome</keyword>
<name>A0A8H7WED1_9HELO</name>
<dbReference type="InterPro" id="IPR051299">
    <property type="entry name" value="AB_hydrolase_lip/est"/>
</dbReference>
<dbReference type="CDD" id="cd00519">
    <property type="entry name" value="Lipase_3"/>
    <property type="match status" value="1"/>
</dbReference>
<sequence length="320" mass="34015">MSLGRGSSIERQSRSWIQNLLAFAALLGGVVSTPITLLNNGSFLLEERATTTTLTAGILTNMKYYVQHAAAAYCNSDTSKIGSKITCGYNACPAVAANSVTNYAYLGFDQSQVEGYVGIDSANKTIVISYKGTKSFANFIADLLVPKESCSDLISGCKAHQGFLYAWGDVKSNTMAAVKSAKAAYPSYSIILTGHSLGGAVATIAAAYLRKAGYACDVYSYGSPRVGNEAFVNFVDTQAGAHYRVTHTDDPIPRFPGRILGFYHTSPEFWLSTGSATSTSYALSDIRVCTGTTNNDCNAGTSSIGLTSHSYYFQDVSVCS</sequence>
<dbReference type="InterPro" id="IPR002921">
    <property type="entry name" value="Fungal_lipase-type"/>
</dbReference>
<feature type="domain" description="Fungal lipase-type" evidence="3">
    <location>
        <begin position="127"/>
        <end position="257"/>
    </location>
</feature>
<dbReference type="InterPro" id="IPR029058">
    <property type="entry name" value="AB_hydrolase_fold"/>
</dbReference>
<dbReference type="GO" id="GO:0016787">
    <property type="term" value="F:hydrolase activity"/>
    <property type="evidence" value="ECO:0007669"/>
    <property type="project" value="UniProtKB-KW"/>
</dbReference>
<protein>
    <recommendedName>
        <fullName evidence="3">Fungal lipase-type domain-containing protein</fullName>
    </recommendedName>
</protein>